<dbReference type="Gene3D" id="3.30.200.20">
    <property type="entry name" value="Phosphorylase Kinase, domain 1"/>
    <property type="match status" value="1"/>
</dbReference>
<feature type="compositionally biased region" description="Low complexity" evidence="7">
    <location>
        <begin position="888"/>
        <end position="901"/>
    </location>
</feature>
<dbReference type="SUPFAM" id="SSF56112">
    <property type="entry name" value="Protein kinase-like (PK-like)"/>
    <property type="match status" value="1"/>
</dbReference>
<dbReference type="InterPro" id="IPR000209">
    <property type="entry name" value="Peptidase_S8/S53_dom"/>
</dbReference>
<evidence type="ECO:0000256" key="5">
    <source>
        <dbReference type="PIRSR" id="PIRSR615500-1"/>
    </source>
</evidence>
<feature type="compositionally biased region" description="Low complexity" evidence="7">
    <location>
        <begin position="597"/>
        <end position="610"/>
    </location>
</feature>
<feature type="region of interest" description="Disordered" evidence="7">
    <location>
        <begin position="2026"/>
        <end position="2080"/>
    </location>
</feature>
<feature type="region of interest" description="Disordered" evidence="7">
    <location>
        <begin position="2403"/>
        <end position="2439"/>
    </location>
</feature>
<feature type="compositionally biased region" description="Polar residues" evidence="7">
    <location>
        <begin position="667"/>
        <end position="692"/>
    </location>
</feature>
<feature type="compositionally biased region" description="Low complexity" evidence="7">
    <location>
        <begin position="548"/>
        <end position="588"/>
    </location>
</feature>
<feature type="active site" description="Charge relay system" evidence="5 6">
    <location>
        <position position="1381"/>
    </location>
</feature>
<dbReference type="GO" id="GO:0005615">
    <property type="term" value="C:extracellular space"/>
    <property type="evidence" value="ECO:0007669"/>
    <property type="project" value="TreeGrafter"/>
</dbReference>
<keyword evidence="4 6" id="KW-0720">Serine protease</keyword>
<dbReference type="InterPro" id="IPR000719">
    <property type="entry name" value="Prot_kinase_dom"/>
</dbReference>
<feature type="active site" description="Charge relay system" evidence="5 6">
    <location>
        <position position="1434"/>
    </location>
</feature>
<feature type="compositionally biased region" description="Basic residues" evidence="7">
    <location>
        <begin position="2411"/>
        <end position="2423"/>
    </location>
</feature>
<feature type="compositionally biased region" description="Acidic residues" evidence="7">
    <location>
        <begin position="317"/>
        <end position="333"/>
    </location>
</feature>
<dbReference type="InterPro" id="IPR011009">
    <property type="entry name" value="Kinase-like_dom_sf"/>
</dbReference>
<dbReference type="Gene3D" id="3.40.50.200">
    <property type="entry name" value="Peptidase S8/S53 domain"/>
    <property type="match status" value="2"/>
</dbReference>
<evidence type="ECO:0000256" key="4">
    <source>
        <dbReference type="ARBA" id="ARBA00022825"/>
    </source>
</evidence>
<comment type="similarity">
    <text evidence="1 6">Belongs to the peptidase S8 family.</text>
</comment>
<feature type="compositionally biased region" description="Basic residues" evidence="7">
    <location>
        <begin position="2218"/>
        <end position="2262"/>
    </location>
</feature>
<evidence type="ECO:0000259" key="8">
    <source>
        <dbReference type="PROSITE" id="PS50011"/>
    </source>
</evidence>
<dbReference type="Pfam" id="PF00082">
    <property type="entry name" value="Peptidase_S8"/>
    <property type="match status" value="1"/>
</dbReference>
<feature type="region of interest" description="Disordered" evidence="7">
    <location>
        <begin position="944"/>
        <end position="1019"/>
    </location>
</feature>
<feature type="domain" description="Protein kinase" evidence="8">
    <location>
        <begin position="358"/>
        <end position="1075"/>
    </location>
</feature>
<evidence type="ECO:0000256" key="6">
    <source>
        <dbReference type="PROSITE-ProRule" id="PRU01240"/>
    </source>
</evidence>
<feature type="region of interest" description="Disordered" evidence="7">
    <location>
        <begin position="626"/>
        <end position="692"/>
    </location>
</feature>
<feature type="compositionally biased region" description="Basic and acidic residues" evidence="7">
    <location>
        <begin position="239"/>
        <end position="252"/>
    </location>
</feature>
<proteinExistence type="inferred from homology"/>
<evidence type="ECO:0000256" key="2">
    <source>
        <dbReference type="ARBA" id="ARBA00022670"/>
    </source>
</evidence>
<dbReference type="InterPro" id="IPR015500">
    <property type="entry name" value="Peptidase_S8_subtilisin-rel"/>
</dbReference>
<keyword evidence="2 6" id="KW-0645">Protease</keyword>
<dbReference type="PROSITE" id="PS00136">
    <property type="entry name" value="SUBTILASE_ASP"/>
    <property type="match status" value="1"/>
</dbReference>
<feature type="region of interest" description="Disordered" evidence="7">
    <location>
        <begin position="1413"/>
        <end position="1432"/>
    </location>
</feature>
<dbReference type="CDD" id="cd07489">
    <property type="entry name" value="Peptidases_S8_5"/>
    <property type="match status" value="1"/>
</dbReference>
<feature type="compositionally biased region" description="Basic and acidic residues" evidence="7">
    <location>
        <begin position="2267"/>
        <end position="2281"/>
    </location>
</feature>
<dbReference type="PROSITE" id="PS00138">
    <property type="entry name" value="SUBTILASE_SER"/>
    <property type="match status" value="1"/>
</dbReference>
<feature type="compositionally biased region" description="Basic and acidic residues" evidence="7">
    <location>
        <begin position="1416"/>
        <end position="1426"/>
    </location>
</feature>
<dbReference type="PROSITE" id="PS00108">
    <property type="entry name" value="PROTEIN_KINASE_ST"/>
    <property type="match status" value="1"/>
</dbReference>
<evidence type="ECO:0000313" key="9">
    <source>
        <dbReference type="EMBL" id="KAF9543610.1"/>
    </source>
</evidence>
<feature type="compositionally biased region" description="Polar residues" evidence="7">
    <location>
        <begin position="2027"/>
        <end position="2036"/>
    </location>
</feature>
<feature type="region of interest" description="Disordered" evidence="7">
    <location>
        <begin position="2218"/>
        <end position="2334"/>
    </location>
</feature>
<dbReference type="EMBL" id="JAAAXW010000109">
    <property type="protein sequence ID" value="KAF9543610.1"/>
    <property type="molecule type" value="Genomic_DNA"/>
</dbReference>
<feature type="compositionally biased region" description="Basic and acidic residues" evidence="7">
    <location>
        <begin position="2041"/>
        <end position="2078"/>
    </location>
</feature>
<dbReference type="PRINTS" id="PR00723">
    <property type="entry name" value="SUBTILISIN"/>
</dbReference>
<feature type="compositionally biased region" description="Pro residues" evidence="7">
    <location>
        <begin position="2318"/>
        <end position="2330"/>
    </location>
</feature>
<protein>
    <recommendedName>
        <fullName evidence="8">Protein kinase domain-containing protein</fullName>
    </recommendedName>
</protein>
<evidence type="ECO:0000313" key="10">
    <source>
        <dbReference type="Proteomes" id="UP000723463"/>
    </source>
</evidence>
<organism evidence="9 10">
    <name type="scientific">Mortierella hygrophila</name>
    <dbReference type="NCBI Taxonomy" id="979708"/>
    <lineage>
        <taxon>Eukaryota</taxon>
        <taxon>Fungi</taxon>
        <taxon>Fungi incertae sedis</taxon>
        <taxon>Mucoromycota</taxon>
        <taxon>Mortierellomycotina</taxon>
        <taxon>Mortierellomycetes</taxon>
        <taxon>Mortierellales</taxon>
        <taxon>Mortierellaceae</taxon>
        <taxon>Mortierella</taxon>
    </lineage>
</organism>
<dbReference type="Gene3D" id="1.10.510.10">
    <property type="entry name" value="Transferase(Phosphotransferase) domain 1"/>
    <property type="match status" value="3"/>
</dbReference>
<feature type="active site" description="Charge relay system" evidence="5 6">
    <location>
        <position position="1796"/>
    </location>
</feature>
<feature type="compositionally biased region" description="Low complexity" evidence="7">
    <location>
        <begin position="124"/>
        <end position="136"/>
    </location>
</feature>
<gene>
    <name evidence="9" type="ORF">EC957_000614</name>
</gene>
<dbReference type="Pfam" id="PF00069">
    <property type="entry name" value="Pkinase"/>
    <property type="match status" value="2"/>
</dbReference>
<dbReference type="PANTHER" id="PTHR43806:SF66">
    <property type="entry name" value="SERIN ENDOPEPTIDASE"/>
    <property type="match status" value="1"/>
</dbReference>
<evidence type="ECO:0000256" key="1">
    <source>
        <dbReference type="ARBA" id="ARBA00011073"/>
    </source>
</evidence>
<dbReference type="GO" id="GO:0004252">
    <property type="term" value="F:serine-type endopeptidase activity"/>
    <property type="evidence" value="ECO:0007669"/>
    <property type="project" value="UniProtKB-UniRule"/>
</dbReference>
<feature type="compositionally biased region" description="Polar residues" evidence="7">
    <location>
        <begin position="913"/>
        <end position="922"/>
    </location>
</feature>
<feature type="region of interest" description="Disordered" evidence="7">
    <location>
        <begin position="537"/>
        <end position="610"/>
    </location>
</feature>
<comment type="caution">
    <text evidence="9">The sequence shown here is derived from an EMBL/GenBank/DDBJ whole genome shotgun (WGS) entry which is preliminary data.</text>
</comment>
<evidence type="ECO:0000256" key="7">
    <source>
        <dbReference type="SAM" id="MobiDB-lite"/>
    </source>
</evidence>
<feature type="compositionally biased region" description="Basic and acidic residues" evidence="7">
    <location>
        <begin position="537"/>
        <end position="547"/>
    </location>
</feature>
<feature type="compositionally biased region" description="Polar residues" evidence="7">
    <location>
        <begin position="34"/>
        <end position="43"/>
    </location>
</feature>
<feature type="compositionally biased region" description="Basic and acidic residues" evidence="7">
    <location>
        <begin position="262"/>
        <end position="283"/>
    </location>
</feature>
<dbReference type="InterPro" id="IPR008271">
    <property type="entry name" value="Ser/Thr_kinase_AS"/>
</dbReference>
<evidence type="ECO:0000256" key="3">
    <source>
        <dbReference type="ARBA" id="ARBA00022801"/>
    </source>
</evidence>
<feature type="region of interest" description="Disordered" evidence="7">
    <location>
        <begin position="1"/>
        <end position="333"/>
    </location>
</feature>
<dbReference type="Gene3D" id="3.50.30.30">
    <property type="match status" value="1"/>
</dbReference>
<keyword evidence="10" id="KW-1185">Reference proteome</keyword>
<dbReference type="InterPro" id="IPR034187">
    <property type="entry name" value="Peptidases_S8_5"/>
</dbReference>
<dbReference type="GO" id="GO:0005524">
    <property type="term" value="F:ATP binding"/>
    <property type="evidence" value="ECO:0007669"/>
    <property type="project" value="InterPro"/>
</dbReference>
<dbReference type="InterPro" id="IPR023827">
    <property type="entry name" value="Peptidase_S8_Asp-AS"/>
</dbReference>
<dbReference type="PROSITE" id="PS00137">
    <property type="entry name" value="SUBTILASE_HIS"/>
    <property type="match status" value="1"/>
</dbReference>
<feature type="region of interest" description="Disordered" evidence="7">
    <location>
        <begin position="717"/>
        <end position="761"/>
    </location>
</feature>
<dbReference type="InterPro" id="IPR050131">
    <property type="entry name" value="Peptidase_S8_subtilisin-like"/>
</dbReference>
<dbReference type="Proteomes" id="UP000723463">
    <property type="component" value="Unassembled WGS sequence"/>
</dbReference>
<accession>A0A9P6F6P9</accession>
<dbReference type="PANTHER" id="PTHR43806">
    <property type="entry name" value="PEPTIDASE S8"/>
    <property type="match status" value="1"/>
</dbReference>
<dbReference type="InterPro" id="IPR022398">
    <property type="entry name" value="Peptidase_S8_His-AS"/>
</dbReference>
<dbReference type="PROSITE" id="PS51892">
    <property type="entry name" value="SUBTILASE"/>
    <property type="match status" value="1"/>
</dbReference>
<feature type="compositionally biased region" description="Polar residues" evidence="7">
    <location>
        <begin position="94"/>
        <end position="103"/>
    </location>
</feature>
<feature type="compositionally biased region" description="Low complexity" evidence="7">
    <location>
        <begin position="983"/>
        <end position="994"/>
    </location>
</feature>
<feature type="compositionally biased region" description="Low complexity" evidence="7">
    <location>
        <begin position="68"/>
        <end position="83"/>
    </location>
</feature>
<feature type="compositionally biased region" description="Polar residues" evidence="7">
    <location>
        <begin position="226"/>
        <end position="238"/>
    </location>
</feature>
<feature type="compositionally biased region" description="Polar residues" evidence="7">
    <location>
        <begin position="641"/>
        <end position="660"/>
    </location>
</feature>
<dbReference type="GO" id="GO:0004672">
    <property type="term" value="F:protein kinase activity"/>
    <property type="evidence" value="ECO:0007669"/>
    <property type="project" value="InterPro"/>
</dbReference>
<dbReference type="SMART" id="SM00220">
    <property type="entry name" value="S_TKc"/>
    <property type="match status" value="1"/>
</dbReference>
<feature type="region of interest" description="Disordered" evidence="7">
    <location>
        <begin position="1191"/>
        <end position="1252"/>
    </location>
</feature>
<reference evidence="9" key="1">
    <citation type="journal article" date="2020" name="Fungal Divers.">
        <title>Resolving the Mortierellaceae phylogeny through synthesis of multi-gene phylogenetics and phylogenomics.</title>
        <authorList>
            <person name="Vandepol N."/>
            <person name="Liber J."/>
            <person name="Desiro A."/>
            <person name="Na H."/>
            <person name="Kennedy M."/>
            <person name="Barry K."/>
            <person name="Grigoriev I.V."/>
            <person name="Miller A.N."/>
            <person name="O'Donnell K."/>
            <person name="Stajich J.E."/>
            <person name="Bonito G."/>
        </authorList>
    </citation>
    <scope>NUCLEOTIDE SEQUENCE</scope>
    <source>
        <strain evidence="9">NRRL 2591</strain>
    </source>
</reference>
<feature type="region of interest" description="Disordered" evidence="7">
    <location>
        <begin position="881"/>
        <end position="931"/>
    </location>
</feature>
<feature type="compositionally biased region" description="Low complexity" evidence="7">
    <location>
        <begin position="1009"/>
        <end position="1019"/>
    </location>
</feature>
<dbReference type="GO" id="GO:0006508">
    <property type="term" value="P:proteolysis"/>
    <property type="evidence" value="ECO:0007669"/>
    <property type="project" value="UniProtKB-KW"/>
</dbReference>
<dbReference type="SUPFAM" id="SSF52743">
    <property type="entry name" value="Subtilisin-like"/>
    <property type="match status" value="1"/>
</dbReference>
<dbReference type="PROSITE" id="PS50011">
    <property type="entry name" value="PROTEIN_KINASE_DOM"/>
    <property type="match status" value="1"/>
</dbReference>
<feature type="compositionally biased region" description="Basic and acidic residues" evidence="7">
    <location>
        <begin position="954"/>
        <end position="982"/>
    </location>
</feature>
<name>A0A9P6F6P9_9FUNG</name>
<dbReference type="InterPro" id="IPR036852">
    <property type="entry name" value="Peptidase_S8/S53_dom_sf"/>
</dbReference>
<dbReference type="InterPro" id="IPR023828">
    <property type="entry name" value="Peptidase_S8_Ser-AS"/>
</dbReference>
<feature type="compositionally biased region" description="Basic and acidic residues" evidence="7">
    <location>
        <begin position="216"/>
        <end position="225"/>
    </location>
</feature>
<sequence>MSGRKHDQSSIRTPIARMTRSRAQSVARGELQPAPTTSRQVNRVNVEEKEVLVEEPVALGASSGTEQPDLPLSSPSQSRLLVSIPMGDSKRKLNNTSEQPHSSPQKHRRLSQGKEQYQPPEPQSPSQSHEQQAEAQIKPDQIQGAVSEGGKADLTAATMPPYSQPDQIQGVVSEGGKADSTAATVPPHSQPDQIQGVVSEGGKADSTAATVPSHSQPDHDEHFQESQEVSHAASISQQKESHDNTTSRESAEAPHTPMQDGDATKELSLDNREGGERGDDSRSKTNAPDAASNAKDNWDAQHRRKRARTNDKAEGDGIQDDDEDSDPEEDEENQVVPEYVLREMQAFEQGFNGLQGKFKLLDKIGAGTFSSVYKAIDLEHEQYDNTAWDYQMEKLPDADVSEDKSTTTKLSDSEGGKVVALKRIYVTSSPDRIQNEIAILHDLSGHKNVVPLITAFRFMDQVIVVLPYFEHRDFREYYKTLPMDGIRCYFRALLKALMHVHASGIIHRDVKPSNFLYDVQRKTGMLVDFGLAQRQESSRKSYRESKSRSSSSRASAAERTSAVASAASAAARSSTSTSAATAPTRISTFSTNAGARASTSTPTGPTTSTAGLATTATQAQAAHSFLAQRSGSARRDKENNAPVSSRSMLESRATPRTSHASIAVTGAPTQPTATAYVSSSTVPTPARNQIHSVRHTTTTQDFAATLQNPFQRQRPGAHVASMSATVDNHPSPMPSHSTHGRSKHPPNFPHSETSSIPPIGPVPKATRALGFDKKDPRPVIRVNRAGTRGFRAPEILFRHVQQTVALDIWSVGVILLCFLSGRFPFFHSDDDLEALLEIAVVFGQREMAAVAATFNRTFLTTIPAIKDYGVSRAKICRLMNPTRFGKPNQRSSQSFNRSSRSAQINDRQERSSSRNLGTQATPASDAHGQSVPLQAHDPTIVASKVDPQYRSGTHKQDGLPEPDNRRRAHNDLMTRGKDRKAETAPTATSASAATQPDGEATSTNPHPKSGTSSGTNGTGKLTIHELEAAYIKSLNIVGTENDEDFMDAIDLLDKLLALDPTKRITARQALKHRFLAEDKPMKRTSTHFWIQLVLFLVLTVINVPPWLMFKGNTIASVCALDISFGGEGNEPNVVVVETLTQGQDGKHDERTREAQVHVQGFQQQQRPLGFVGSDPSLDSILLSDLQGRTAVADPQLDSQSRGGGDTEREAKDAQQTPLEAPSPQNPDTSSPDDLAAPVTEPPTTGSTHPIRRPINTYYARLSAVPGTEEAKAQHTLVRIALLALPGKVTIRQEFGMDEDDVLNVISFKLEGGSDGLEEVAALAGVIGIYPVHTRKRPKALPLGSLQRTRPSLESAHILTGIQMVHQKLGLTGKGIKVGIIDTGVDYKHPALGGCFGPGCKVAYGYDFVGDDYDNGDSEKDTPKPDNDPMDCAGHGTHVAGIVAARNEGPNAMGPQNFVGVAPDATIGAYRVFGCDGEVSDDVLLAALKRAYRDGMDIVNLSLGGSSGWPEEPFATACSSYIKKGLHIAIANGNDGEEGLFEDGAPATAAGAVAVGSVDNTHFLGPAADVVWQSLDRNGKEVSAVAGRVEVAGAGGGVVGRIGMAMGADAADVPLVAFRSDLTYVIYAPSKDPQGCAPYDEAALDRDNQVPRPNIVVLLRRGGCTFSDKAKLIANAKLGGLLVYDIIPEQRPLGMAVSGFNISAAGLSFEDATVLMDALKAKETDPMLRNSGRKLTVRFSSTDQVLKLASGGKISDFSSWGPDARLQYKPDIVTPGGMIYSTFPLAKGGFATLQGTSMASPYMAGIQALFLSKYGKTEPALLLRILQSTAVVTVKPGSSKGLTSVFQQGGGLVSMERLFAQEPPTIVSPTALYLNDTQFQKLDHDITFVNPSTSSGRTWTLVHRPAFSVNGFEDSDHYSPVNQSRLRHSDISAGTASMTPTQFQLGPGATGTFHVRIDPPTGLNIQERWLFSGFLEFQCRTTQGASCGSSLVSYGGMHGRLSDIPILNPALTYPALQLDRLLNVDGGSKTTSSSTPDNENDDEHHVHSDTGKTPSDHKKKGGDKTKRKEQKNLFRDQSERVQVGKGDQDWVQILVSINFPTSLLTIEAESVCDNDYGAGSSGDRIRLEIGGSGRSRFQIETEEVLEVAQSMVAKVELHTGDENELPEDMDLELVAHMKERLARSRELAFMPSGLYMPYEGYSRVMAPDVSIEPLSLLRKSHKHGKKSKGKAKFKFGNKKTKKTYKSKSIKKNSSKYQRHHHQGAKSTPGDKKNRRNENDRKDKSKNRHHRDKENGEITTPRHKKQGGSSDRSRGGRRPAPAPARPSRPPPLSQIRSPACIPRILGLIPNGFNPWSTRTDSTEGNAFQTFSWMGDLLLQNHDANTEPQGGADGLDTGEDFESLAKDVEGGKGDKKKKKHKSKGKKTRPDQNMAEGAQPVLTRDLPDGRYRLVVKVLKPWGVRGRATDVERWSSPIIVIKRRK</sequence>
<keyword evidence="3 6" id="KW-0378">Hydrolase</keyword>